<dbReference type="GO" id="GO:0044778">
    <property type="term" value="P:meiotic DNA integrity checkpoint signaling"/>
    <property type="evidence" value="ECO:0007669"/>
    <property type="project" value="TreeGrafter"/>
</dbReference>
<organism evidence="5 6">
    <name type="scientific">Allomyces macrogynus (strain ATCC 38327)</name>
    <name type="common">Allomyces javanicus var. macrogynus</name>
    <dbReference type="NCBI Taxonomy" id="578462"/>
    <lineage>
        <taxon>Eukaryota</taxon>
        <taxon>Fungi</taxon>
        <taxon>Fungi incertae sedis</taxon>
        <taxon>Blastocladiomycota</taxon>
        <taxon>Blastocladiomycetes</taxon>
        <taxon>Blastocladiales</taxon>
        <taxon>Blastocladiaceae</taxon>
        <taxon>Allomyces</taxon>
    </lineage>
</organism>
<dbReference type="InterPro" id="IPR007150">
    <property type="entry name" value="HUS1/Mec3"/>
</dbReference>
<dbReference type="EMBL" id="GG745332">
    <property type="protein sequence ID" value="KNE58257.1"/>
    <property type="molecule type" value="Genomic_DNA"/>
</dbReference>
<dbReference type="GO" id="GO:0005730">
    <property type="term" value="C:nucleolus"/>
    <property type="evidence" value="ECO:0007669"/>
    <property type="project" value="InterPro"/>
</dbReference>
<dbReference type="PANTHER" id="PTHR12900:SF0">
    <property type="entry name" value="CHECKPOINT PROTEIN"/>
    <property type="match status" value="1"/>
</dbReference>
<dbReference type="PANTHER" id="PTHR12900">
    <property type="entry name" value="MITOTIC AND DNA DAMAGE CHECKPOINT PROTEIN HUS1"/>
    <property type="match status" value="1"/>
</dbReference>
<evidence type="ECO:0000313" key="6">
    <source>
        <dbReference type="Proteomes" id="UP000054350"/>
    </source>
</evidence>
<dbReference type="GO" id="GO:0000724">
    <property type="term" value="P:double-strand break repair via homologous recombination"/>
    <property type="evidence" value="ECO:0007669"/>
    <property type="project" value="TreeGrafter"/>
</dbReference>
<dbReference type="Pfam" id="PF04005">
    <property type="entry name" value="Hus1"/>
    <property type="match status" value="1"/>
</dbReference>
<sequence>MRMKFKVISPKTLAKLVAPLDKLGARHCTLRFSRHRFYLVVKDAADATQVWSHAPADLLFEEMLLESSHPNSDIALSVPTALLHRAVKSMATAHAVTVKLARNPTPVLTMTMVAESKAGARPVVIHHDVPIRVLKRSAIDELREPRMPWSDVYVALPPLATLRAMIDRIKAMGATHLTLASRHGLGELRIRAETPNVQFETVIGRLEHARVVDERGQDAGPAPLATALRADQLAEVTVATADFSRVLQCYVAHPTQVVLAIHHQVCAVVYAHLDAPDSPPDDVGRGGQAAPNQSESVLTYYVPARIM</sequence>
<dbReference type="InterPro" id="IPR016580">
    <property type="entry name" value="HUS1"/>
</dbReference>
<dbReference type="OrthoDB" id="337750at2759"/>
<dbReference type="GO" id="GO:0033314">
    <property type="term" value="P:mitotic DNA replication checkpoint signaling"/>
    <property type="evidence" value="ECO:0007669"/>
    <property type="project" value="TreeGrafter"/>
</dbReference>
<evidence type="ECO:0000256" key="4">
    <source>
        <dbReference type="PIRNR" id="PIRNR011312"/>
    </source>
</evidence>
<proteinExistence type="inferred from homology"/>
<dbReference type="GO" id="GO:0000723">
    <property type="term" value="P:telomere maintenance"/>
    <property type="evidence" value="ECO:0007669"/>
    <property type="project" value="TreeGrafter"/>
</dbReference>
<reference evidence="5 6" key="1">
    <citation type="submission" date="2009-11" db="EMBL/GenBank/DDBJ databases">
        <title>Annotation of Allomyces macrogynus ATCC 38327.</title>
        <authorList>
            <consortium name="The Broad Institute Genome Sequencing Platform"/>
            <person name="Russ C."/>
            <person name="Cuomo C."/>
            <person name="Burger G."/>
            <person name="Gray M.W."/>
            <person name="Holland P.W.H."/>
            <person name="King N."/>
            <person name="Lang F.B.F."/>
            <person name="Roger A.J."/>
            <person name="Ruiz-Trillo I."/>
            <person name="Young S.K."/>
            <person name="Zeng Q."/>
            <person name="Gargeya S."/>
            <person name="Fitzgerald M."/>
            <person name="Haas B."/>
            <person name="Abouelleil A."/>
            <person name="Alvarado L."/>
            <person name="Arachchi H.M."/>
            <person name="Berlin A."/>
            <person name="Chapman S.B."/>
            <person name="Gearin G."/>
            <person name="Goldberg J."/>
            <person name="Griggs A."/>
            <person name="Gujja S."/>
            <person name="Hansen M."/>
            <person name="Heiman D."/>
            <person name="Howarth C."/>
            <person name="Larimer J."/>
            <person name="Lui A."/>
            <person name="MacDonald P.J.P."/>
            <person name="McCowen C."/>
            <person name="Montmayeur A."/>
            <person name="Murphy C."/>
            <person name="Neiman D."/>
            <person name="Pearson M."/>
            <person name="Priest M."/>
            <person name="Roberts A."/>
            <person name="Saif S."/>
            <person name="Shea T."/>
            <person name="Sisk P."/>
            <person name="Stolte C."/>
            <person name="Sykes S."/>
            <person name="Wortman J."/>
            <person name="Nusbaum C."/>
            <person name="Birren B."/>
        </authorList>
    </citation>
    <scope>NUCLEOTIDE SEQUENCE [LARGE SCALE GENOMIC DNA]</scope>
    <source>
        <strain evidence="5 6">ATCC 38327</strain>
    </source>
</reference>
<dbReference type="PIRSF" id="PIRSF011312">
    <property type="entry name" value="Cell_cycle_HUS1"/>
    <property type="match status" value="1"/>
</dbReference>
<dbReference type="GO" id="GO:0031573">
    <property type="term" value="P:mitotic intra-S DNA damage checkpoint signaling"/>
    <property type="evidence" value="ECO:0007669"/>
    <property type="project" value="TreeGrafter"/>
</dbReference>
<keyword evidence="6" id="KW-1185">Reference proteome</keyword>
<evidence type="ECO:0000256" key="2">
    <source>
        <dbReference type="ARBA" id="ARBA00005563"/>
    </source>
</evidence>
<comment type="similarity">
    <text evidence="2 4">Belongs to the HUS1 family.</text>
</comment>
<protein>
    <recommendedName>
        <fullName evidence="4">Checkpoint protein</fullName>
    </recommendedName>
</protein>
<dbReference type="GO" id="GO:0006289">
    <property type="term" value="P:nucleotide-excision repair"/>
    <property type="evidence" value="ECO:0007669"/>
    <property type="project" value="TreeGrafter"/>
</dbReference>
<dbReference type="AlphaFoldDB" id="A0A0L0S6U5"/>
<dbReference type="Proteomes" id="UP000054350">
    <property type="component" value="Unassembled WGS sequence"/>
</dbReference>
<evidence type="ECO:0000256" key="1">
    <source>
        <dbReference type="ARBA" id="ARBA00004123"/>
    </source>
</evidence>
<reference evidence="6" key="2">
    <citation type="submission" date="2009-11" db="EMBL/GenBank/DDBJ databases">
        <title>The Genome Sequence of Allomyces macrogynus strain ATCC 38327.</title>
        <authorList>
            <consortium name="The Broad Institute Genome Sequencing Platform"/>
            <person name="Russ C."/>
            <person name="Cuomo C."/>
            <person name="Shea T."/>
            <person name="Young S.K."/>
            <person name="Zeng Q."/>
            <person name="Koehrsen M."/>
            <person name="Haas B."/>
            <person name="Borodovsky M."/>
            <person name="Guigo R."/>
            <person name="Alvarado L."/>
            <person name="Berlin A."/>
            <person name="Borenstein D."/>
            <person name="Chen Z."/>
            <person name="Engels R."/>
            <person name="Freedman E."/>
            <person name="Gellesch M."/>
            <person name="Goldberg J."/>
            <person name="Griggs A."/>
            <person name="Gujja S."/>
            <person name="Heiman D."/>
            <person name="Hepburn T."/>
            <person name="Howarth C."/>
            <person name="Jen D."/>
            <person name="Larson L."/>
            <person name="Lewis B."/>
            <person name="Mehta T."/>
            <person name="Park D."/>
            <person name="Pearson M."/>
            <person name="Roberts A."/>
            <person name="Saif S."/>
            <person name="Shenoy N."/>
            <person name="Sisk P."/>
            <person name="Stolte C."/>
            <person name="Sykes S."/>
            <person name="Walk T."/>
            <person name="White J."/>
            <person name="Yandava C."/>
            <person name="Burger G."/>
            <person name="Gray M.W."/>
            <person name="Holland P.W.H."/>
            <person name="King N."/>
            <person name="Lang F.B.F."/>
            <person name="Roger A.J."/>
            <person name="Ruiz-Trillo I."/>
            <person name="Lander E."/>
            <person name="Nusbaum C."/>
        </authorList>
    </citation>
    <scope>NUCLEOTIDE SEQUENCE [LARGE SCALE GENOMIC DNA]</scope>
    <source>
        <strain evidence="6">ATCC 38327</strain>
    </source>
</reference>
<dbReference type="VEuPathDB" id="FungiDB:AMAG_05068"/>
<comment type="subcellular location">
    <subcellularLocation>
        <location evidence="1">Nucleus</location>
    </subcellularLocation>
</comment>
<dbReference type="eggNOG" id="KOG3999">
    <property type="taxonomic scope" value="Eukaryota"/>
</dbReference>
<name>A0A0L0S6U5_ALLM3</name>
<keyword evidence="3" id="KW-0539">Nucleus</keyword>
<dbReference type="GO" id="GO:0035861">
    <property type="term" value="C:site of double-strand break"/>
    <property type="evidence" value="ECO:0007669"/>
    <property type="project" value="TreeGrafter"/>
</dbReference>
<gene>
    <name evidence="5" type="ORF">AMAG_05068</name>
</gene>
<dbReference type="GO" id="GO:0030896">
    <property type="term" value="C:checkpoint clamp complex"/>
    <property type="evidence" value="ECO:0007669"/>
    <property type="project" value="InterPro"/>
</dbReference>
<evidence type="ECO:0000256" key="3">
    <source>
        <dbReference type="ARBA" id="ARBA00023242"/>
    </source>
</evidence>
<dbReference type="Gene3D" id="3.70.10.10">
    <property type="match status" value="1"/>
</dbReference>
<accession>A0A0L0S6U5</accession>
<dbReference type="STRING" id="578462.A0A0L0S6U5"/>
<evidence type="ECO:0000313" key="5">
    <source>
        <dbReference type="EMBL" id="KNE58257.1"/>
    </source>
</evidence>
<dbReference type="OMA" id="VCWMRLE"/>